<dbReference type="RefSeq" id="XP_007677853.1">
    <property type="nucleotide sequence ID" value="XM_007679663.1"/>
</dbReference>
<accession>M2MFC2</accession>
<evidence type="ECO:0000313" key="3">
    <source>
        <dbReference type="Proteomes" id="UP000011761"/>
    </source>
</evidence>
<dbReference type="GeneID" id="19108952"/>
<keyword evidence="3" id="KW-1185">Reference proteome</keyword>
<organism evidence="2 3">
    <name type="scientific">Baudoinia panamericana (strain UAMH 10762)</name>
    <name type="common">Angels' share fungus</name>
    <name type="synonym">Baudoinia compniacensis (strain UAMH 10762)</name>
    <dbReference type="NCBI Taxonomy" id="717646"/>
    <lineage>
        <taxon>Eukaryota</taxon>
        <taxon>Fungi</taxon>
        <taxon>Dikarya</taxon>
        <taxon>Ascomycota</taxon>
        <taxon>Pezizomycotina</taxon>
        <taxon>Dothideomycetes</taxon>
        <taxon>Dothideomycetidae</taxon>
        <taxon>Mycosphaerellales</taxon>
        <taxon>Teratosphaeriaceae</taxon>
        <taxon>Baudoinia</taxon>
    </lineage>
</organism>
<dbReference type="HOGENOM" id="CLU_993917_0_0_1"/>
<feature type="region of interest" description="Disordered" evidence="1">
    <location>
        <begin position="210"/>
        <end position="243"/>
    </location>
</feature>
<dbReference type="EMBL" id="KB445557">
    <property type="protein sequence ID" value="EMC95341.1"/>
    <property type="molecule type" value="Genomic_DNA"/>
</dbReference>
<dbReference type="AlphaFoldDB" id="M2MFC2"/>
<evidence type="ECO:0000256" key="1">
    <source>
        <dbReference type="SAM" id="MobiDB-lite"/>
    </source>
</evidence>
<protein>
    <submittedName>
        <fullName evidence="2">Uncharacterized protein</fullName>
    </submittedName>
</protein>
<sequence length="280" mass="30711">MAVFVPLPPPENQDLVPALRIRLGDYYAAVQNSQDVADGLEVRLTTNDIQAHRKTPFYSHLAHSGATSDAAESIARHNAVVQPQDENLPGSDPVTAEPEARSLRNKSMNAEQQSDALATLNARLIEFNQLHAVPPVSSMAHLVVPFPPIEPYPVNMELLHASAVEVERRQLRGRGARLTKYEMVRKRRPRAAAVRDWTARTSSQVSHYTFAQGCKGQKSRPSGGGGRITAGQSEEAESPRSGVLRVEQQWKGDHEKDVGTSGLNAAYDLIRIGSTSRRTL</sequence>
<evidence type="ECO:0000313" key="2">
    <source>
        <dbReference type="EMBL" id="EMC95341.1"/>
    </source>
</evidence>
<dbReference type="Proteomes" id="UP000011761">
    <property type="component" value="Unassembled WGS sequence"/>
</dbReference>
<gene>
    <name evidence="2" type="ORF">BAUCODRAFT_149336</name>
</gene>
<feature type="region of interest" description="Disordered" evidence="1">
    <location>
        <begin position="81"/>
        <end position="112"/>
    </location>
</feature>
<reference evidence="2 3" key="1">
    <citation type="journal article" date="2012" name="PLoS Pathog.">
        <title>Diverse lifestyles and strategies of plant pathogenesis encoded in the genomes of eighteen Dothideomycetes fungi.</title>
        <authorList>
            <person name="Ohm R.A."/>
            <person name="Feau N."/>
            <person name="Henrissat B."/>
            <person name="Schoch C.L."/>
            <person name="Horwitz B.A."/>
            <person name="Barry K.W."/>
            <person name="Condon B.J."/>
            <person name="Copeland A.C."/>
            <person name="Dhillon B."/>
            <person name="Glaser F."/>
            <person name="Hesse C.N."/>
            <person name="Kosti I."/>
            <person name="LaButti K."/>
            <person name="Lindquist E.A."/>
            <person name="Lucas S."/>
            <person name="Salamov A.A."/>
            <person name="Bradshaw R.E."/>
            <person name="Ciuffetti L."/>
            <person name="Hamelin R.C."/>
            <person name="Kema G.H.J."/>
            <person name="Lawrence C."/>
            <person name="Scott J.A."/>
            <person name="Spatafora J.W."/>
            <person name="Turgeon B.G."/>
            <person name="de Wit P.J.G.M."/>
            <person name="Zhong S."/>
            <person name="Goodwin S.B."/>
            <person name="Grigoriev I.V."/>
        </authorList>
    </citation>
    <scope>NUCLEOTIDE SEQUENCE [LARGE SCALE GENOMIC DNA]</scope>
    <source>
        <strain evidence="2 3">UAMH 10762</strain>
    </source>
</reference>
<name>M2MFC2_BAUPA</name>
<proteinExistence type="predicted"/>
<dbReference type="KEGG" id="bcom:BAUCODRAFT_149336"/>